<dbReference type="EMBL" id="AP035786">
    <property type="protein sequence ID" value="BFO74902.1"/>
    <property type="molecule type" value="Genomic_DNA"/>
</dbReference>
<dbReference type="Gene3D" id="3.90.1150.30">
    <property type="match status" value="1"/>
</dbReference>
<proteinExistence type="predicted"/>
<name>A0AB33J9K5_9BACT</name>
<dbReference type="SUPFAM" id="SSF142906">
    <property type="entry name" value="YjbR-like"/>
    <property type="match status" value="1"/>
</dbReference>
<gene>
    <name evidence="1" type="ORF">GTC17254_24990</name>
</gene>
<keyword evidence="1" id="KW-0238">DNA-binding</keyword>
<dbReference type="AlphaFoldDB" id="A0AB33J9K5"/>
<dbReference type="InterPro" id="IPR038056">
    <property type="entry name" value="YjbR-like_sf"/>
</dbReference>
<reference evidence="1" key="1">
    <citation type="submission" date="2024-07" db="EMBL/GenBank/DDBJ databases">
        <title>Complete genome sequence of Prevotella sp. YM-2024 GTC17254.</title>
        <authorList>
            <person name="Hayashi M."/>
            <person name="Muto Y."/>
            <person name="Tanaka K."/>
            <person name="Niwa H."/>
        </authorList>
    </citation>
    <scope>NUCLEOTIDE SEQUENCE</scope>
    <source>
        <strain evidence="1">GTC17254</strain>
    </source>
</reference>
<dbReference type="InterPro" id="IPR007351">
    <property type="entry name" value="YjbR"/>
</dbReference>
<accession>A0AB33J9K5</accession>
<evidence type="ECO:0000313" key="1">
    <source>
        <dbReference type="EMBL" id="BFO74902.1"/>
    </source>
</evidence>
<organism evidence="1">
    <name type="scientific">Prevotella sp. GTC17254</name>
    <dbReference type="NCBI Taxonomy" id="3236794"/>
    <lineage>
        <taxon>Bacteria</taxon>
        <taxon>Pseudomonadati</taxon>
        <taxon>Bacteroidota</taxon>
        <taxon>Bacteroidia</taxon>
        <taxon>Bacteroidales</taxon>
        <taxon>Prevotellaceae</taxon>
        <taxon>Prevotella</taxon>
    </lineage>
</organism>
<dbReference type="PANTHER" id="PTHR35145">
    <property type="entry name" value="CYTOPLASMIC PROTEIN-RELATED"/>
    <property type="match status" value="1"/>
</dbReference>
<dbReference type="PANTHER" id="PTHR35145:SF1">
    <property type="entry name" value="CYTOPLASMIC PROTEIN"/>
    <property type="match status" value="1"/>
</dbReference>
<dbReference type="GO" id="GO:0003677">
    <property type="term" value="F:DNA binding"/>
    <property type="evidence" value="ECO:0007669"/>
    <property type="project" value="UniProtKB-KW"/>
</dbReference>
<dbReference type="InterPro" id="IPR058532">
    <property type="entry name" value="YjbR/MT2646/Rv2570-like"/>
</dbReference>
<dbReference type="Pfam" id="PF04237">
    <property type="entry name" value="YjbR"/>
    <property type="match status" value="1"/>
</dbReference>
<sequence length="116" mass="13588">MNIEEARVVALQHKGVTEELFAERWISFRIEGKWFMLIELDTPEPRIVVKLAPQHGLNLRAQYDGIRPAYHMNKKHWNDIYLDLVPSQLVTDCIAESYQLVVQSLPKKTRMLLQES</sequence>
<protein>
    <submittedName>
        <fullName evidence="1">MmcQ/YjbR family DNA-binding protein</fullName>
    </submittedName>
</protein>